<dbReference type="InterPro" id="IPR050368">
    <property type="entry name" value="ClC-type_chloride_channel"/>
</dbReference>
<evidence type="ECO:0000256" key="8">
    <source>
        <dbReference type="ARBA" id="ARBA00023214"/>
    </source>
</evidence>
<keyword evidence="8" id="KW-0868">Chloride</keyword>
<evidence type="ECO:0000256" key="9">
    <source>
        <dbReference type="ARBA" id="ARBA00023303"/>
    </source>
</evidence>
<evidence type="ECO:0000313" key="13">
    <source>
        <dbReference type="EMBL" id="RID97592.1"/>
    </source>
</evidence>
<dbReference type="PRINTS" id="PR00762">
    <property type="entry name" value="CLCHANNEL"/>
</dbReference>
<dbReference type="AlphaFoldDB" id="A0A398C3U4"/>
<keyword evidence="14" id="KW-1185">Reference proteome</keyword>
<keyword evidence="9" id="KW-0407">Ion channel</keyword>
<keyword evidence="10" id="KW-0129">CBS domain</keyword>
<dbReference type="PROSITE" id="PS51371">
    <property type="entry name" value="CBS"/>
    <property type="match status" value="1"/>
</dbReference>
<dbReference type="PANTHER" id="PTHR43427">
    <property type="entry name" value="CHLORIDE CHANNEL PROTEIN CLC-E"/>
    <property type="match status" value="1"/>
</dbReference>
<evidence type="ECO:0000259" key="12">
    <source>
        <dbReference type="PROSITE" id="PS51371"/>
    </source>
</evidence>
<gene>
    <name evidence="13" type="primary">clcB</name>
    <name evidence="13" type="ORF">D3F03_12150</name>
</gene>
<organism evidence="13 14">
    <name type="scientific">Simplicispira hankyongi</name>
    <dbReference type="NCBI Taxonomy" id="2315688"/>
    <lineage>
        <taxon>Bacteria</taxon>
        <taxon>Pseudomonadati</taxon>
        <taxon>Pseudomonadota</taxon>
        <taxon>Betaproteobacteria</taxon>
        <taxon>Burkholderiales</taxon>
        <taxon>Comamonadaceae</taxon>
        <taxon>Simplicispira</taxon>
    </lineage>
</organism>
<accession>A0A398C3U4</accession>
<protein>
    <submittedName>
        <fullName evidence="13">Voltage-gated chloride channel ClcB</fullName>
    </submittedName>
</protein>
<comment type="subcellular location">
    <subcellularLocation>
        <location evidence="1">Membrane</location>
        <topology evidence="1">Multi-pass membrane protein</topology>
    </subcellularLocation>
</comment>
<comment type="caution">
    <text evidence="13">The sequence shown here is derived from an EMBL/GenBank/DDBJ whole genome shotgun (WGS) entry which is preliminary data.</text>
</comment>
<dbReference type="Gene3D" id="3.10.580.10">
    <property type="entry name" value="CBS-domain"/>
    <property type="match status" value="1"/>
</dbReference>
<dbReference type="EMBL" id="QXJC01000005">
    <property type="protein sequence ID" value="RID97592.1"/>
    <property type="molecule type" value="Genomic_DNA"/>
</dbReference>
<proteinExistence type="predicted"/>
<feature type="transmembrane region" description="Helical" evidence="11">
    <location>
        <begin position="243"/>
        <end position="264"/>
    </location>
</feature>
<keyword evidence="7" id="KW-0869">Chloride channel</keyword>
<dbReference type="Proteomes" id="UP000266302">
    <property type="component" value="Unassembled WGS sequence"/>
</dbReference>
<feature type="domain" description="CBS" evidence="12">
    <location>
        <begin position="546"/>
        <end position="605"/>
    </location>
</feature>
<keyword evidence="6 11" id="KW-0472">Membrane</keyword>
<reference evidence="13 14" key="1">
    <citation type="submission" date="2018-09" db="EMBL/GenBank/DDBJ databases">
        <title>Draft genome of Simplicispira sp. NY-02.</title>
        <authorList>
            <person name="Im W.T."/>
        </authorList>
    </citation>
    <scope>NUCLEOTIDE SEQUENCE [LARGE SCALE GENOMIC DNA]</scope>
    <source>
        <strain evidence="13 14">NY-02</strain>
    </source>
</reference>
<evidence type="ECO:0000256" key="7">
    <source>
        <dbReference type="ARBA" id="ARBA00023173"/>
    </source>
</evidence>
<dbReference type="CDD" id="cd00400">
    <property type="entry name" value="Voltage_gated_ClC"/>
    <property type="match status" value="1"/>
</dbReference>
<evidence type="ECO:0000256" key="4">
    <source>
        <dbReference type="ARBA" id="ARBA00022989"/>
    </source>
</evidence>
<feature type="transmembrane region" description="Helical" evidence="11">
    <location>
        <begin position="375"/>
        <end position="397"/>
    </location>
</feature>
<dbReference type="NCBIfam" id="NF002505">
    <property type="entry name" value="PRK01862.1"/>
    <property type="match status" value="1"/>
</dbReference>
<dbReference type="OrthoDB" id="9767361at2"/>
<dbReference type="RefSeq" id="WP_119109696.1">
    <property type="nucleotide sequence ID" value="NZ_QXJC01000005.1"/>
</dbReference>
<feature type="transmembrane region" description="Helical" evidence="11">
    <location>
        <begin position="404"/>
        <end position="423"/>
    </location>
</feature>
<dbReference type="GO" id="GO:0034707">
    <property type="term" value="C:chloride channel complex"/>
    <property type="evidence" value="ECO:0007669"/>
    <property type="project" value="UniProtKB-KW"/>
</dbReference>
<dbReference type="PANTHER" id="PTHR43427:SF6">
    <property type="entry name" value="CHLORIDE CHANNEL PROTEIN CLC-E"/>
    <property type="match status" value="1"/>
</dbReference>
<dbReference type="GO" id="GO:0005886">
    <property type="term" value="C:plasma membrane"/>
    <property type="evidence" value="ECO:0007669"/>
    <property type="project" value="TreeGrafter"/>
</dbReference>
<dbReference type="InterPro" id="IPR000644">
    <property type="entry name" value="CBS_dom"/>
</dbReference>
<name>A0A398C3U4_9BURK</name>
<evidence type="ECO:0000313" key="14">
    <source>
        <dbReference type="Proteomes" id="UP000266302"/>
    </source>
</evidence>
<evidence type="ECO:0000256" key="5">
    <source>
        <dbReference type="ARBA" id="ARBA00023065"/>
    </source>
</evidence>
<feature type="transmembrane region" description="Helical" evidence="11">
    <location>
        <begin position="316"/>
        <end position="335"/>
    </location>
</feature>
<sequence>MSPRFASRLLTARNALLRVFRISDWQITLLWSVVAGLLGAVATEGFRLLLESLDTLVFGAHTGMVDLARKLPWFLRLAVPALGGLAAGGLLVLARRRAEQKATSDYMEAIVVGDGRIPVAQALIRSGSSLLSIASGGSIGREGSMVQLSALAASLLGRFLHFPVERLRLLVACGAAAGITSAYNAPIAGAFFVAEIVLGTIAMESVGPIMVASVVANIAMRAFPGYRPPYEMPVFADIYGPEVLLFALMGVLLGAAAALFLRGLAGGKRLFARLPWALPLRMALGGLVVGLISVAVPEVWGNGYSVVNGVLHDPGPWWILLLLLVAKLVATFATAGSGAVGGVFTPALFVGCLVGSLFGHGVQALWPAATSAPSAYAMVGMGAFLAAATQAPLMAVLMIFEMTLSYEVMLPLMAASVVAYFVARSIQGGSMYQITVQRRQAQDARIRLRGLQMRELVQPALTVVRPDADLVAMSRLFLQHPVKYLYVADAGERFLGVVPLKALSTAVEEEKRRQAAAQAPSNTAAGATAAMPAPRELAHQCAADLLSREIEPLPAEMELGQALQYFLEHRGERLPVVESAANPVLLGVVAKSALLATYVRLSEQSPAA</sequence>
<keyword evidence="2" id="KW-0813">Transport</keyword>
<dbReference type="InterPro" id="IPR014743">
    <property type="entry name" value="Cl-channel_core"/>
</dbReference>
<evidence type="ECO:0000256" key="6">
    <source>
        <dbReference type="ARBA" id="ARBA00023136"/>
    </source>
</evidence>
<feature type="transmembrane region" description="Helical" evidence="11">
    <location>
        <begin position="276"/>
        <end position="296"/>
    </location>
</feature>
<evidence type="ECO:0000256" key="2">
    <source>
        <dbReference type="ARBA" id="ARBA00022448"/>
    </source>
</evidence>
<feature type="transmembrane region" description="Helical" evidence="11">
    <location>
        <begin position="206"/>
        <end position="223"/>
    </location>
</feature>
<dbReference type="SMART" id="SM00116">
    <property type="entry name" value="CBS"/>
    <property type="match status" value="2"/>
</dbReference>
<dbReference type="SUPFAM" id="SSF54631">
    <property type="entry name" value="CBS-domain pair"/>
    <property type="match status" value="1"/>
</dbReference>
<dbReference type="InterPro" id="IPR046342">
    <property type="entry name" value="CBS_dom_sf"/>
</dbReference>
<dbReference type="Gene3D" id="1.10.3080.10">
    <property type="entry name" value="Clc chloride channel"/>
    <property type="match status" value="1"/>
</dbReference>
<evidence type="ECO:0000256" key="10">
    <source>
        <dbReference type="PROSITE-ProRule" id="PRU00703"/>
    </source>
</evidence>
<dbReference type="CDD" id="cd02205">
    <property type="entry name" value="CBS_pair_SF"/>
    <property type="match status" value="1"/>
</dbReference>
<keyword evidence="4 11" id="KW-1133">Transmembrane helix</keyword>
<dbReference type="Pfam" id="PF00654">
    <property type="entry name" value="Voltage_CLC"/>
    <property type="match status" value="1"/>
</dbReference>
<feature type="transmembrane region" description="Helical" evidence="11">
    <location>
        <begin position="73"/>
        <end position="94"/>
    </location>
</feature>
<dbReference type="GO" id="GO:0005254">
    <property type="term" value="F:chloride channel activity"/>
    <property type="evidence" value="ECO:0007669"/>
    <property type="project" value="UniProtKB-KW"/>
</dbReference>
<keyword evidence="5" id="KW-0406">Ion transport</keyword>
<evidence type="ECO:0000256" key="1">
    <source>
        <dbReference type="ARBA" id="ARBA00004141"/>
    </source>
</evidence>
<evidence type="ECO:0000256" key="3">
    <source>
        <dbReference type="ARBA" id="ARBA00022692"/>
    </source>
</evidence>
<keyword evidence="3 11" id="KW-0812">Transmembrane</keyword>
<dbReference type="SUPFAM" id="SSF81340">
    <property type="entry name" value="Clc chloride channel"/>
    <property type="match status" value="1"/>
</dbReference>
<dbReference type="InterPro" id="IPR001807">
    <property type="entry name" value="ClC"/>
</dbReference>
<feature type="transmembrane region" description="Helical" evidence="11">
    <location>
        <begin position="347"/>
        <end position="369"/>
    </location>
</feature>
<evidence type="ECO:0000256" key="11">
    <source>
        <dbReference type="SAM" id="Phobius"/>
    </source>
</evidence>